<evidence type="ECO:0000313" key="17">
    <source>
        <dbReference type="Proteomes" id="UP000283497"/>
    </source>
</evidence>
<comment type="subcellular location">
    <subcellularLocation>
        <location evidence="1">Cell membrane</location>
        <topology evidence="1">Multi-pass membrane protein</topology>
    </subcellularLocation>
</comment>
<dbReference type="InterPro" id="IPR011701">
    <property type="entry name" value="MFS"/>
</dbReference>
<reference evidence="14 15" key="1">
    <citation type="submission" date="2015-09" db="EMBL/GenBank/DDBJ databases">
        <authorList>
            <consortium name="Pathogen Informatics"/>
        </authorList>
    </citation>
    <scope>NUCLEOTIDE SEQUENCE [LARGE SCALE GENOMIC DNA]</scope>
    <source>
        <strain evidence="10 15">2789STDY5834835</strain>
        <strain evidence="9 14">2789STDY5834966</strain>
    </source>
</reference>
<evidence type="ECO:0000313" key="14">
    <source>
        <dbReference type="Proteomes" id="UP000095390"/>
    </source>
</evidence>
<evidence type="ECO:0000313" key="9">
    <source>
        <dbReference type="EMBL" id="CUN00059.1"/>
    </source>
</evidence>
<dbReference type="InterPro" id="IPR005829">
    <property type="entry name" value="Sugar_transporter_CS"/>
</dbReference>
<keyword evidence="3" id="KW-0813">Transport</keyword>
<feature type="transmembrane region" description="Helical" evidence="7">
    <location>
        <begin position="392"/>
        <end position="416"/>
    </location>
</feature>
<dbReference type="Proteomes" id="UP000283497">
    <property type="component" value="Unassembled WGS sequence"/>
</dbReference>
<sequence>MKAKKYIWSMICVYMAYLTHGMQALIFSQNQVNFATKWGFDMTDPSSAAYAAGVAAVSTAIAWTGFGKFISVWIGGEISDRVGRKKLMIGGAILYIICFATMFVTNNATVAAIMGLLGGIATSGFWDASGYPAVQEAYPAAPGSALIMIKFFVALSSIFYPLICVQTAAAGNWKINIVIPLVLSCVVLVFACIARFVYDDEKAANAGSGSDKRADQAEIDAAKARQLVAPGKFTAFLTYFYAFLVMAVMYGAQQYTKAFGLAYCGLSEMQAASMTTMYQVGSIVAVAFWAVMMSKLKWHPLKVLIVDAVITAGSLLAVLLVHQVAIVYIAILILGFGCAGGALQTGLSVLQEFVPGPKGRNTGIYYTFMGAASYLMPVIVAKLTVISGESKAVYTLMTLMFILAVVQVVATLYLILRYKKVFGTTPLAKAE</sequence>
<evidence type="ECO:0000256" key="3">
    <source>
        <dbReference type="ARBA" id="ARBA00022448"/>
    </source>
</evidence>
<organism evidence="9 14">
    <name type="scientific">Anaerobutyricum hallii</name>
    <dbReference type="NCBI Taxonomy" id="39488"/>
    <lineage>
        <taxon>Bacteria</taxon>
        <taxon>Bacillati</taxon>
        <taxon>Bacillota</taxon>
        <taxon>Clostridia</taxon>
        <taxon>Lachnospirales</taxon>
        <taxon>Lachnospiraceae</taxon>
        <taxon>Anaerobutyricum</taxon>
    </lineage>
</organism>
<evidence type="ECO:0000256" key="1">
    <source>
        <dbReference type="ARBA" id="ARBA00004651"/>
    </source>
</evidence>
<keyword evidence="6 7" id="KW-0472">Membrane</keyword>
<feature type="transmembrane region" description="Helical" evidence="7">
    <location>
        <begin position="303"/>
        <end position="321"/>
    </location>
</feature>
<evidence type="ECO:0000256" key="6">
    <source>
        <dbReference type="ARBA" id="ARBA00023136"/>
    </source>
</evidence>
<evidence type="ECO:0000313" key="13">
    <source>
        <dbReference type="EMBL" id="RHK37419.1"/>
    </source>
</evidence>
<dbReference type="EMBL" id="QRNJ01000045">
    <property type="protein sequence ID" value="RHK37419.1"/>
    <property type="molecule type" value="Genomic_DNA"/>
</dbReference>
<dbReference type="EMBL" id="QSEP01000160">
    <property type="protein sequence ID" value="RGZ77471.1"/>
    <property type="molecule type" value="Genomic_DNA"/>
</dbReference>
<feature type="transmembrane region" description="Helical" evidence="7">
    <location>
        <begin position="140"/>
        <end position="163"/>
    </location>
</feature>
<protein>
    <submittedName>
        <fullName evidence="9">Inner membrane transport protein ydiN</fullName>
    </submittedName>
    <submittedName>
        <fullName evidence="11">MFS transporter</fullName>
    </submittedName>
</protein>
<dbReference type="InterPro" id="IPR020846">
    <property type="entry name" value="MFS_dom"/>
</dbReference>
<evidence type="ECO:0000256" key="4">
    <source>
        <dbReference type="ARBA" id="ARBA00022692"/>
    </source>
</evidence>
<evidence type="ECO:0000313" key="11">
    <source>
        <dbReference type="EMBL" id="RGI77895.1"/>
    </source>
</evidence>
<dbReference type="EMBL" id="QSOE01000170">
    <property type="protein sequence ID" value="RGI77895.1"/>
    <property type="molecule type" value="Genomic_DNA"/>
</dbReference>
<dbReference type="Proteomes" id="UP000262524">
    <property type="component" value="Unassembled WGS sequence"/>
</dbReference>
<evidence type="ECO:0000313" key="15">
    <source>
        <dbReference type="Proteomes" id="UP000095679"/>
    </source>
</evidence>
<dbReference type="Proteomes" id="UP000095679">
    <property type="component" value="Unassembled WGS sequence"/>
</dbReference>
<dbReference type="Proteomes" id="UP000286561">
    <property type="component" value="Unassembled WGS sequence"/>
</dbReference>
<evidence type="ECO:0000256" key="5">
    <source>
        <dbReference type="ARBA" id="ARBA00022989"/>
    </source>
</evidence>
<evidence type="ECO:0000256" key="2">
    <source>
        <dbReference type="ARBA" id="ARBA00008335"/>
    </source>
</evidence>
<name>A0A173TD37_9FIRM</name>
<feature type="domain" description="Major facilitator superfamily (MFS) profile" evidence="8">
    <location>
        <begin position="9"/>
        <end position="422"/>
    </location>
</feature>
<feature type="transmembrane region" description="Helical" evidence="7">
    <location>
        <begin position="175"/>
        <end position="198"/>
    </location>
</feature>
<dbReference type="PROSITE" id="PS50850">
    <property type="entry name" value="MFS"/>
    <property type="match status" value="1"/>
</dbReference>
<feature type="transmembrane region" description="Helical" evidence="7">
    <location>
        <begin position="47"/>
        <end position="66"/>
    </location>
</feature>
<accession>A0A173TD37</accession>
<feature type="transmembrane region" description="Helical" evidence="7">
    <location>
        <begin position="233"/>
        <end position="252"/>
    </location>
</feature>
<dbReference type="Pfam" id="PF07690">
    <property type="entry name" value="MFS_1"/>
    <property type="match status" value="1"/>
</dbReference>
<feature type="transmembrane region" description="Helical" evidence="7">
    <location>
        <begin position="272"/>
        <end position="291"/>
    </location>
</feature>
<dbReference type="PANTHER" id="PTHR23514">
    <property type="entry name" value="BYPASS OF STOP CODON PROTEIN 6"/>
    <property type="match status" value="1"/>
</dbReference>
<feature type="transmembrane region" description="Helical" evidence="7">
    <location>
        <begin position="87"/>
        <end position="104"/>
    </location>
</feature>
<dbReference type="GO" id="GO:0022857">
    <property type="term" value="F:transmembrane transporter activity"/>
    <property type="evidence" value="ECO:0007669"/>
    <property type="project" value="InterPro"/>
</dbReference>
<dbReference type="EMBL" id="CYZL01000018">
    <property type="protein sequence ID" value="CUO62012.1"/>
    <property type="molecule type" value="Genomic_DNA"/>
</dbReference>
<evidence type="ECO:0000256" key="7">
    <source>
        <dbReference type="SAM" id="Phobius"/>
    </source>
</evidence>
<evidence type="ECO:0000313" key="18">
    <source>
        <dbReference type="Proteomes" id="UP000286561"/>
    </source>
</evidence>
<reference evidence="16 17" key="2">
    <citation type="submission" date="2018-08" db="EMBL/GenBank/DDBJ databases">
        <title>A genome reference for cultivated species of the human gut microbiota.</title>
        <authorList>
            <person name="Zou Y."/>
            <person name="Xue W."/>
            <person name="Luo G."/>
        </authorList>
    </citation>
    <scope>NUCLEOTIDE SEQUENCE [LARGE SCALE GENOMIC DNA]</scope>
    <source>
        <strain evidence="13 17">AF45-14BH</strain>
        <strain evidence="12 18">AM48-23BH</strain>
        <strain evidence="11 16">TM10-1AC</strain>
    </source>
</reference>
<keyword evidence="5 7" id="KW-1133">Transmembrane helix</keyword>
<dbReference type="AlphaFoldDB" id="A0A173TD37"/>
<feature type="transmembrane region" description="Helical" evidence="7">
    <location>
        <begin position="362"/>
        <end position="380"/>
    </location>
</feature>
<dbReference type="PROSITE" id="PS00216">
    <property type="entry name" value="SUGAR_TRANSPORT_1"/>
    <property type="match status" value="1"/>
</dbReference>
<evidence type="ECO:0000313" key="12">
    <source>
        <dbReference type="EMBL" id="RGZ77471.1"/>
    </source>
</evidence>
<feature type="transmembrane region" description="Helical" evidence="7">
    <location>
        <begin position="7"/>
        <end position="27"/>
    </location>
</feature>
<dbReference type="GO" id="GO:0005886">
    <property type="term" value="C:plasma membrane"/>
    <property type="evidence" value="ECO:0007669"/>
    <property type="project" value="UniProtKB-SubCell"/>
</dbReference>
<dbReference type="InterPro" id="IPR036259">
    <property type="entry name" value="MFS_trans_sf"/>
</dbReference>
<evidence type="ECO:0000313" key="16">
    <source>
        <dbReference type="Proteomes" id="UP000262524"/>
    </source>
</evidence>
<proteinExistence type="inferred from homology"/>
<dbReference type="OrthoDB" id="7066727at2"/>
<evidence type="ECO:0000259" key="8">
    <source>
        <dbReference type="PROSITE" id="PS50850"/>
    </source>
</evidence>
<feature type="transmembrane region" description="Helical" evidence="7">
    <location>
        <begin position="327"/>
        <end position="350"/>
    </location>
</feature>
<dbReference type="RefSeq" id="WP_022170127.1">
    <property type="nucleotide sequence ID" value="NZ_BLYK01000076.1"/>
</dbReference>
<keyword evidence="4 7" id="KW-0812">Transmembrane</keyword>
<gene>
    <name evidence="9" type="primary">ydiN</name>
    <name evidence="13" type="ORF">DW068_11430</name>
    <name evidence="12" type="ORF">DW972_14460</name>
    <name evidence="11" type="ORF">DXD91_14835</name>
    <name evidence="10" type="ORF">ERS852450_02102</name>
    <name evidence="9" type="ORF">ERS852578_01568</name>
</gene>
<dbReference type="InterPro" id="IPR051788">
    <property type="entry name" value="MFS_Transporter"/>
</dbReference>
<dbReference type="EMBL" id="CYYC01000017">
    <property type="protein sequence ID" value="CUN00059.1"/>
    <property type="molecule type" value="Genomic_DNA"/>
</dbReference>
<dbReference type="PANTHER" id="PTHR23514:SF3">
    <property type="entry name" value="BYPASS OF STOP CODON PROTEIN 6"/>
    <property type="match status" value="1"/>
</dbReference>
<dbReference type="Proteomes" id="UP000095390">
    <property type="component" value="Unassembled WGS sequence"/>
</dbReference>
<comment type="similarity">
    <text evidence="2">Belongs to the major facilitator superfamily.</text>
</comment>
<dbReference type="Gene3D" id="1.20.1250.20">
    <property type="entry name" value="MFS general substrate transporter like domains"/>
    <property type="match status" value="2"/>
</dbReference>
<evidence type="ECO:0000313" key="10">
    <source>
        <dbReference type="EMBL" id="CUO62012.1"/>
    </source>
</evidence>
<dbReference type="SUPFAM" id="SSF103473">
    <property type="entry name" value="MFS general substrate transporter"/>
    <property type="match status" value="1"/>
</dbReference>